<dbReference type="SUPFAM" id="SSF53098">
    <property type="entry name" value="Ribonuclease H-like"/>
    <property type="match status" value="1"/>
</dbReference>
<evidence type="ECO:0000313" key="3">
    <source>
        <dbReference type="Proteomes" id="UP000499080"/>
    </source>
</evidence>
<dbReference type="OrthoDB" id="411823at2759"/>
<protein>
    <recommendedName>
        <fullName evidence="1">RNase H type-1 domain-containing protein</fullName>
    </recommendedName>
</protein>
<dbReference type="EMBL" id="BGPR01019776">
    <property type="protein sequence ID" value="GBN82908.1"/>
    <property type="molecule type" value="Genomic_DNA"/>
</dbReference>
<comment type="caution">
    <text evidence="2">The sequence shown here is derived from an EMBL/GenBank/DDBJ whole genome shotgun (WGS) entry which is preliminary data.</text>
</comment>
<feature type="domain" description="RNase H type-1" evidence="1">
    <location>
        <begin position="1"/>
        <end position="114"/>
    </location>
</feature>
<dbReference type="GO" id="GO:0003676">
    <property type="term" value="F:nucleic acid binding"/>
    <property type="evidence" value="ECO:0007669"/>
    <property type="project" value="InterPro"/>
</dbReference>
<reference evidence="2 3" key="1">
    <citation type="journal article" date="2019" name="Sci. Rep.">
        <title>Orb-weaving spider Araneus ventricosus genome elucidates the spidroin gene catalogue.</title>
        <authorList>
            <person name="Kono N."/>
            <person name="Nakamura H."/>
            <person name="Ohtoshi R."/>
            <person name="Moran D.A.P."/>
            <person name="Shinohara A."/>
            <person name="Yoshida Y."/>
            <person name="Fujiwara M."/>
            <person name="Mori M."/>
            <person name="Tomita M."/>
            <person name="Arakawa K."/>
        </authorList>
    </citation>
    <scope>NUCLEOTIDE SEQUENCE [LARGE SCALE GENOMIC DNA]</scope>
</reference>
<dbReference type="PROSITE" id="PS50879">
    <property type="entry name" value="RNASE_H_1"/>
    <property type="match status" value="1"/>
</dbReference>
<dbReference type="GO" id="GO:0004523">
    <property type="term" value="F:RNA-DNA hybrid ribonuclease activity"/>
    <property type="evidence" value="ECO:0007669"/>
    <property type="project" value="InterPro"/>
</dbReference>
<dbReference type="Gene3D" id="3.30.420.10">
    <property type="entry name" value="Ribonuclease H-like superfamily/Ribonuclease H"/>
    <property type="match status" value="1"/>
</dbReference>
<keyword evidence="3" id="KW-1185">Reference proteome</keyword>
<dbReference type="CDD" id="cd09276">
    <property type="entry name" value="Rnase_HI_RT_non_LTR"/>
    <property type="match status" value="1"/>
</dbReference>
<dbReference type="InterPro" id="IPR036397">
    <property type="entry name" value="RNaseH_sf"/>
</dbReference>
<sequence>MYKTGSAFCVLEEDTTKYEWMAQLSPFNTVFQAELLAIQEACLWASKTNQQIMVWSDSESSLHSIASIDTKRPIAQQTQEILLKSTNIKLGWIRAHVGYSGNEATDVLAKKATQEGIHTYIPAPRNHIKSLLQKESIIRWQKEWDNGETGRSVHSVLPKAKTTPIPWKRPEKCSSRTDHGPFPTYLKRFNIRSSDCCGCGNLGNPFHYATSCLFTTSYHLTKPSADLEPLWWKRVANKSNSWAKIRKLIYFIAENETLLFPKDGDNN</sequence>
<gene>
    <name evidence="2" type="ORF">AVEN_273447_1</name>
</gene>
<dbReference type="Pfam" id="PF00075">
    <property type="entry name" value="RNase_H"/>
    <property type="match status" value="1"/>
</dbReference>
<organism evidence="2 3">
    <name type="scientific">Araneus ventricosus</name>
    <name type="common">Orbweaver spider</name>
    <name type="synonym">Epeira ventricosa</name>
    <dbReference type="NCBI Taxonomy" id="182803"/>
    <lineage>
        <taxon>Eukaryota</taxon>
        <taxon>Metazoa</taxon>
        <taxon>Ecdysozoa</taxon>
        <taxon>Arthropoda</taxon>
        <taxon>Chelicerata</taxon>
        <taxon>Arachnida</taxon>
        <taxon>Araneae</taxon>
        <taxon>Araneomorphae</taxon>
        <taxon>Entelegynae</taxon>
        <taxon>Araneoidea</taxon>
        <taxon>Araneidae</taxon>
        <taxon>Araneus</taxon>
    </lineage>
</organism>
<dbReference type="AlphaFoldDB" id="A0A4Y2S3Z7"/>
<name>A0A4Y2S3Z7_ARAVE</name>
<evidence type="ECO:0000259" key="1">
    <source>
        <dbReference type="PROSITE" id="PS50879"/>
    </source>
</evidence>
<evidence type="ECO:0000313" key="2">
    <source>
        <dbReference type="EMBL" id="GBN82908.1"/>
    </source>
</evidence>
<dbReference type="InterPro" id="IPR002156">
    <property type="entry name" value="RNaseH_domain"/>
</dbReference>
<proteinExistence type="predicted"/>
<dbReference type="InterPro" id="IPR012337">
    <property type="entry name" value="RNaseH-like_sf"/>
</dbReference>
<dbReference type="Proteomes" id="UP000499080">
    <property type="component" value="Unassembled WGS sequence"/>
</dbReference>
<accession>A0A4Y2S3Z7</accession>